<protein>
    <submittedName>
        <fullName evidence="2">Bacterial ABC transporter EcsB family protein</fullName>
    </submittedName>
</protein>
<dbReference type="EMBL" id="JQAT01000001">
    <property type="protein sequence ID" value="KRN29752.1"/>
    <property type="molecule type" value="Genomic_DNA"/>
</dbReference>
<organism evidence="2 5">
    <name type="scientific">Lactobacillus selangorensis</name>
    <dbReference type="NCBI Taxonomy" id="81857"/>
    <lineage>
        <taxon>Bacteria</taxon>
        <taxon>Bacillati</taxon>
        <taxon>Bacillota</taxon>
        <taxon>Bacilli</taxon>
        <taxon>Lactobacillales</taxon>
        <taxon>Lactobacillaceae</taxon>
        <taxon>Lactobacillus</taxon>
    </lineage>
</organism>
<dbReference type="EMBL" id="JQAZ01000001">
    <property type="protein sequence ID" value="KRN33719.1"/>
    <property type="molecule type" value="Genomic_DNA"/>
</dbReference>
<keyword evidence="4" id="KW-1185">Reference proteome</keyword>
<dbReference type="Proteomes" id="UP000051645">
    <property type="component" value="Unassembled WGS sequence"/>
</dbReference>
<evidence type="ECO:0000313" key="3">
    <source>
        <dbReference type="EMBL" id="KRN33719.1"/>
    </source>
</evidence>
<dbReference type="PATRIC" id="fig|81857.3.peg.647"/>
<dbReference type="Proteomes" id="UP000051751">
    <property type="component" value="Unassembled WGS sequence"/>
</dbReference>
<comment type="caution">
    <text evidence="2">The sequence shown here is derived from an EMBL/GenBank/DDBJ whole genome shotgun (WGS) entry which is preliminary data.</text>
</comment>
<dbReference type="Pfam" id="PF05975">
    <property type="entry name" value="EcsB"/>
    <property type="match status" value="1"/>
</dbReference>
<keyword evidence="1" id="KW-0812">Transmembrane</keyword>
<evidence type="ECO:0000256" key="1">
    <source>
        <dbReference type="SAM" id="Phobius"/>
    </source>
</evidence>
<feature type="transmembrane region" description="Helical" evidence="1">
    <location>
        <begin position="349"/>
        <end position="369"/>
    </location>
</feature>
<evidence type="ECO:0000313" key="2">
    <source>
        <dbReference type="EMBL" id="KRN29752.1"/>
    </source>
</evidence>
<feature type="transmembrane region" description="Helical" evidence="1">
    <location>
        <begin position="168"/>
        <end position="200"/>
    </location>
</feature>
<dbReference type="AlphaFoldDB" id="A0A0R2FMK1"/>
<reference evidence="4 5" key="1">
    <citation type="journal article" date="2015" name="Genome Announc.">
        <title>Expanding the biotechnology potential of lactobacilli through comparative genomics of 213 strains and associated genera.</title>
        <authorList>
            <person name="Sun Z."/>
            <person name="Harris H.M."/>
            <person name="McCann A."/>
            <person name="Guo C."/>
            <person name="Argimon S."/>
            <person name="Zhang W."/>
            <person name="Yang X."/>
            <person name="Jeffery I.B."/>
            <person name="Cooney J.C."/>
            <person name="Kagawa T.F."/>
            <person name="Liu W."/>
            <person name="Song Y."/>
            <person name="Salvetti E."/>
            <person name="Wrobel A."/>
            <person name="Rasinkangas P."/>
            <person name="Parkhill J."/>
            <person name="Rea M.C."/>
            <person name="O'Sullivan O."/>
            <person name="Ritari J."/>
            <person name="Douillard F.P."/>
            <person name="Paul Ross R."/>
            <person name="Yang R."/>
            <person name="Briner A.E."/>
            <person name="Felis G.E."/>
            <person name="de Vos W.M."/>
            <person name="Barrangou R."/>
            <person name="Klaenhammer T.R."/>
            <person name="Caufield P.W."/>
            <person name="Cui Y."/>
            <person name="Zhang H."/>
            <person name="O'Toole P.W."/>
        </authorList>
    </citation>
    <scope>NUCLEOTIDE SEQUENCE [LARGE SCALE GENOMIC DNA]</scope>
    <source>
        <strain evidence="2 5">ATCC BAA-66</strain>
        <strain evidence="3 4">DSM 13344</strain>
    </source>
</reference>
<keyword evidence="1" id="KW-0472">Membrane</keyword>
<name>A0A0R2FMK1_9LACO</name>
<keyword evidence="1" id="KW-1133">Transmembrane helix</keyword>
<dbReference type="RefSeq" id="WP_057768120.1">
    <property type="nucleotide sequence ID" value="NZ_JQAT01000001.1"/>
</dbReference>
<sequence>MTDLWSQRLAKHQRQQFKYLRLVFNDHFVIALIFMLGGLGYAYSNALKGLTHPVWWAKPLGLIVLLIVLGFGHLATLVEEADTVFLLPKEESFPAYLERAWRYSLLLPSIVMIFAVLALAPFLWIGAGMTMWGLLFLGVTELVLKALNLKLAVLQRYQMANWQQHTSWLFYGFSLLVLAAAFYIHPLVGVVLAVLGAVYARMQQRQVGHFHLRWQYLAATEKTRMFNLYRFYNLFTDVPGMGSRVKRRSYLDFIANWVKPTHDDAYGYLFIRGFLRGTEYSGLYIRFVILGSIILYFSSQWVLALILFALFLYMTGFQLLPFYHQYDGIIFTHLYPLSDQQKQRSFERLVQWLMGVQWGIGALVILVVWKFTMPTAIILIATFVEVLAFVRIYTPQRLRPQKRIIR</sequence>
<evidence type="ECO:0000313" key="4">
    <source>
        <dbReference type="Proteomes" id="UP000051645"/>
    </source>
</evidence>
<feature type="transmembrane region" description="Helical" evidence="1">
    <location>
        <begin position="55"/>
        <end position="79"/>
    </location>
</feature>
<feature type="transmembrane region" description="Helical" evidence="1">
    <location>
        <begin position="20"/>
        <end position="43"/>
    </location>
</feature>
<dbReference type="STRING" id="81857.IV38_GL000640"/>
<evidence type="ECO:0000313" key="5">
    <source>
        <dbReference type="Proteomes" id="UP000051751"/>
    </source>
</evidence>
<dbReference type="PIRSF" id="PIRSF037259">
    <property type="entry name" value="EcsB_ABC"/>
    <property type="match status" value="1"/>
</dbReference>
<proteinExistence type="predicted"/>
<dbReference type="InterPro" id="IPR010288">
    <property type="entry name" value="EcsB_ABC"/>
</dbReference>
<accession>A0A0R2FMK1</accession>
<feature type="transmembrane region" description="Helical" evidence="1">
    <location>
        <begin position="100"/>
        <end position="123"/>
    </location>
</feature>
<dbReference type="GO" id="GO:0016020">
    <property type="term" value="C:membrane"/>
    <property type="evidence" value="ECO:0007669"/>
    <property type="project" value="InterPro"/>
</dbReference>
<dbReference type="OrthoDB" id="2447941at2"/>
<feature type="transmembrane region" description="Helical" evidence="1">
    <location>
        <begin position="283"/>
        <end position="313"/>
    </location>
</feature>
<feature type="transmembrane region" description="Helical" evidence="1">
    <location>
        <begin position="375"/>
        <end position="394"/>
    </location>
</feature>
<gene>
    <name evidence="2" type="ORF">IV38_GL000640</name>
    <name evidence="3" type="ORF">IV40_GL000027</name>
</gene>